<dbReference type="Proteomes" id="UP000000673">
    <property type="component" value="Unassembled WGS sequence"/>
</dbReference>
<keyword evidence="3" id="KW-0255">Endonuclease</keyword>
<evidence type="ECO:0000313" key="9">
    <source>
        <dbReference type="EnsemblMetazoa" id="ADAC006887-PA"/>
    </source>
</evidence>
<dbReference type="InterPro" id="IPR001604">
    <property type="entry name" value="Endo_G_ENPP1-like_dom"/>
</dbReference>
<dbReference type="VEuPathDB" id="VectorBase:ADAC006887"/>
<dbReference type="VEuPathDB" id="VectorBase:ADAR2_003140"/>
<dbReference type="Pfam" id="PF01223">
    <property type="entry name" value="Endonuclease_NS"/>
    <property type="match status" value="1"/>
</dbReference>
<dbReference type="GO" id="GO:0000014">
    <property type="term" value="F:single-stranded DNA endodeoxyribonuclease activity"/>
    <property type="evidence" value="ECO:0007669"/>
    <property type="project" value="TreeGrafter"/>
</dbReference>
<dbReference type="HOGENOM" id="CLU_048495_1_0_1"/>
<reference evidence="8" key="2">
    <citation type="submission" date="2010-05" db="EMBL/GenBank/DDBJ databases">
        <authorList>
            <person name="Almeida L.G."/>
            <person name="Nicolas M.F."/>
            <person name="Souza R.C."/>
            <person name="Vasconcelos A.T.R."/>
        </authorList>
    </citation>
    <scope>NUCLEOTIDE SEQUENCE</scope>
</reference>
<accession>W5JEZ9</accession>
<dbReference type="STRING" id="43151.W5JEZ9"/>
<dbReference type="PANTHER" id="PTHR13966">
    <property type="entry name" value="ENDONUCLEASE RELATED"/>
    <property type="match status" value="1"/>
</dbReference>
<organism evidence="8">
    <name type="scientific">Anopheles darlingi</name>
    <name type="common">Mosquito</name>
    <dbReference type="NCBI Taxonomy" id="43151"/>
    <lineage>
        <taxon>Eukaryota</taxon>
        <taxon>Metazoa</taxon>
        <taxon>Ecdysozoa</taxon>
        <taxon>Arthropoda</taxon>
        <taxon>Hexapoda</taxon>
        <taxon>Insecta</taxon>
        <taxon>Pterygota</taxon>
        <taxon>Neoptera</taxon>
        <taxon>Endopterygota</taxon>
        <taxon>Diptera</taxon>
        <taxon>Nematocera</taxon>
        <taxon>Culicoidea</taxon>
        <taxon>Culicidae</taxon>
        <taxon>Anophelinae</taxon>
        <taxon>Anopheles</taxon>
    </lineage>
</organism>
<evidence type="ECO:0000313" key="10">
    <source>
        <dbReference type="Proteomes" id="UP000000673"/>
    </source>
</evidence>
<reference evidence="8" key="3">
    <citation type="journal article" date="2013" name="Nucleic Acids Res.">
        <title>The genome of Anopheles darlingi, the main neotropical malaria vector.</title>
        <authorList>
            <person name="Marinotti O."/>
            <person name="Cerqueira G.C."/>
            <person name="de Almeida L.G."/>
            <person name="Ferro M.I."/>
            <person name="Loreto E.L."/>
            <person name="Zaha A."/>
            <person name="Teixeira S.M."/>
            <person name="Wespiser A.R."/>
            <person name="Almeida E Silva A."/>
            <person name="Schlindwein A.D."/>
            <person name="Pacheco A.C."/>
            <person name="Silva A.L."/>
            <person name="Graveley B.R."/>
            <person name="Walenz B.P."/>
            <person name="Lima Bde A."/>
            <person name="Ribeiro C.A."/>
            <person name="Nunes-Silva C.G."/>
            <person name="de Carvalho C.R."/>
            <person name="Soares C.M."/>
            <person name="de Menezes C.B."/>
            <person name="Matiolli C."/>
            <person name="Caffrey D."/>
            <person name="Araujo D.A."/>
            <person name="de Oliveira D.M."/>
            <person name="Golenbock D."/>
            <person name="Grisard E.C."/>
            <person name="Fantinatti-Garboggini F."/>
            <person name="de Carvalho F.M."/>
            <person name="Barcellos F.G."/>
            <person name="Prosdocimi F."/>
            <person name="May G."/>
            <person name="Azevedo Junior G.M."/>
            <person name="Guimaraes G.M."/>
            <person name="Goldman G.H."/>
            <person name="Padilha I.Q."/>
            <person name="Batista Jda S."/>
            <person name="Ferro J.A."/>
            <person name="Ribeiro J.M."/>
            <person name="Fietto J.L."/>
            <person name="Dabbas K.M."/>
            <person name="Cerdeira L."/>
            <person name="Agnez-Lima L.F."/>
            <person name="Brocchi M."/>
            <person name="de Carvalho M.O."/>
            <person name="Teixeira Mde M."/>
            <person name="Diniz Maia Mde M."/>
            <person name="Goldman M.H."/>
            <person name="Cruz Schneider M.P."/>
            <person name="Felipe M.S."/>
            <person name="Hungria M."/>
            <person name="Nicolas M.F."/>
            <person name="Pereira M."/>
            <person name="Montes M.A."/>
            <person name="Cantao M.E."/>
            <person name="Vincentz M."/>
            <person name="Rafael M.S."/>
            <person name="Silverman N."/>
            <person name="Stoco P.H."/>
            <person name="Souza R.C."/>
            <person name="Vicentini R."/>
            <person name="Gazzinelli R.T."/>
            <person name="Neves Rde O."/>
            <person name="Silva R."/>
            <person name="Astolfi-Filho S."/>
            <person name="Maciel T.E."/>
            <person name="Urmenyi T.P."/>
            <person name="Tadei W.P."/>
            <person name="Camargo E.P."/>
            <person name="de Vasconcelos A.T."/>
        </authorList>
    </citation>
    <scope>NUCLEOTIDE SEQUENCE</scope>
</reference>
<sequence>MKFAVVSALLLLAAFVGARDIPPRAHQDVLFEEDIPEDVPLAGGYATGCSIRLNGDLPALQPLILVPGTANFRYPMTSSGILTLNAGETLELACSNGFELYPEKNSIVAACVIDTQFNYDSKMYTFDQFSCTANWRSVARRTERRCYNDATIVEVGFELGARFPKVMEVCHDEVTYHNHYIVHEFTPANAGFQTGVARPGWIQGNFYPGVNVNTLYTVNMQRETIATILNSQARADELVQTTANGIYMARGHIAARADFVYAPQQNATFWFLNAAPQWQNFNAGNWERIENSAKSFVASRNINVRVYGGTYGVQTLADANGDHHEIFLDFDPNGRARLQAPKVYYKILHNEAQNSGIVLIGVNNVHISLEEIRRDYIFCTDVSSRIGWINWDRENLARGYSYACEVNEFNRVTGHLPNLNVASLLI</sequence>
<dbReference type="InterPro" id="IPR044929">
    <property type="entry name" value="DNA/RNA_non-sp_Endonuclease_sf"/>
</dbReference>
<dbReference type="EnsemblMetazoa" id="ADAC006887-RA">
    <property type="protein sequence ID" value="ADAC006887-PA"/>
    <property type="gene ID" value="ADAC006887"/>
</dbReference>
<evidence type="ECO:0000256" key="6">
    <source>
        <dbReference type="SAM" id="SignalP"/>
    </source>
</evidence>
<feature type="signal peptide" evidence="6">
    <location>
        <begin position="1"/>
        <end position="18"/>
    </location>
</feature>
<keyword evidence="5" id="KW-0479">Metal-binding</keyword>
<dbReference type="GO" id="GO:0006309">
    <property type="term" value="P:apoptotic DNA fragmentation"/>
    <property type="evidence" value="ECO:0007669"/>
    <property type="project" value="TreeGrafter"/>
</dbReference>
<dbReference type="eggNOG" id="ENOG502RZDX">
    <property type="taxonomic scope" value="Eukaryota"/>
</dbReference>
<protein>
    <submittedName>
        <fullName evidence="8">Alkaline nuclease</fullName>
    </submittedName>
</protein>
<keyword evidence="6" id="KW-0732">Signal</keyword>
<dbReference type="GO" id="GO:0005743">
    <property type="term" value="C:mitochondrial inner membrane"/>
    <property type="evidence" value="ECO:0007669"/>
    <property type="project" value="TreeGrafter"/>
</dbReference>
<dbReference type="GO" id="GO:0005634">
    <property type="term" value="C:nucleus"/>
    <property type="evidence" value="ECO:0007669"/>
    <property type="project" value="TreeGrafter"/>
</dbReference>
<feature type="chain" id="PRO_5010155316" evidence="6">
    <location>
        <begin position="19"/>
        <end position="426"/>
    </location>
</feature>
<proteinExistence type="inferred from homology"/>
<comment type="similarity">
    <text evidence="1">Belongs to the DNA/RNA non-specific endonuclease family.</text>
</comment>
<dbReference type="GO" id="GO:0003676">
    <property type="term" value="F:nucleic acid binding"/>
    <property type="evidence" value="ECO:0007669"/>
    <property type="project" value="InterPro"/>
</dbReference>
<dbReference type="SUPFAM" id="SSF54060">
    <property type="entry name" value="His-Me finger endonucleases"/>
    <property type="match status" value="1"/>
</dbReference>
<keyword evidence="3" id="KW-0378">Hydrolase</keyword>
<dbReference type="AlphaFoldDB" id="W5JEZ9"/>
<dbReference type="EMBL" id="ADMH02001680">
    <property type="protein sequence ID" value="ETN61460.1"/>
    <property type="molecule type" value="Genomic_DNA"/>
</dbReference>
<reference evidence="9" key="4">
    <citation type="submission" date="2015-06" db="UniProtKB">
        <authorList>
            <consortium name="EnsemblMetazoa"/>
        </authorList>
    </citation>
    <scope>IDENTIFICATION</scope>
</reference>
<evidence type="ECO:0000256" key="1">
    <source>
        <dbReference type="ARBA" id="ARBA00010052"/>
    </source>
</evidence>
<evidence type="ECO:0000256" key="2">
    <source>
        <dbReference type="ARBA" id="ARBA00022722"/>
    </source>
</evidence>
<feature type="binding site" evidence="5">
    <location>
        <position position="282"/>
    </location>
    <ligand>
        <name>Mg(2+)</name>
        <dbReference type="ChEBI" id="CHEBI:18420"/>
        <note>catalytic</note>
    </ligand>
</feature>
<gene>
    <name evidence="8" type="ORF">AND_006887</name>
</gene>
<evidence type="ECO:0000259" key="7">
    <source>
        <dbReference type="SMART" id="SM00892"/>
    </source>
</evidence>
<dbReference type="FunCoup" id="W5JEZ9">
    <property type="interactions" value="13"/>
</dbReference>
<dbReference type="InterPro" id="IPR044925">
    <property type="entry name" value="His-Me_finger_sf"/>
</dbReference>
<dbReference type="PANTHER" id="PTHR13966:SF19">
    <property type="entry name" value="NUCLEASE EXOG, MITOCHONDRIAL"/>
    <property type="match status" value="1"/>
</dbReference>
<dbReference type="OMA" id="ICNDVSD"/>
<evidence type="ECO:0000313" key="8">
    <source>
        <dbReference type="EMBL" id="ETN61460.1"/>
    </source>
</evidence>
<evidence type="ECO:0000256" key="4">
    <source>
        <dbReference type="PIRSR" id="PIRSR640255-1"/>
    </source>
</evidence>
<keyword evidence="10" id="KW-1185">Reference proteome</keyword>
<feature type="domain" description="DNA/RNA non-specific endonuclease/pyrophosphatase/phosphodiesterase" evidence="7">
    <location>
        <begin position="163"/>
        <end position="409"/>
    </location>
</feature>
<dbReference type="SMART" id="SM00892">
    <property type="entry name" value="Endonuclease_NS"/>
    <property type="match status" value="1"/>
</dbReference>
<reference evidence="8 10" key="1">
    <citation type="journal article" date="2010" name="BMC Genomics">
        <title>Combination of measures distinguishes pre-miRNAs from other stem-loops in the genome of the newly sequenced Anopheles darlingi.</title>
        <authorList>
            <person name="Mendes N.D."/>
            <person name="Freitas A.T."/>
            <person name="Vasconcelos A.T."/>
            <person name="Sagot M.F."/>
        </authorList>
    </citation>
    <scope>NUCLEOTIDE SEQUENCE</scope>
</reference>
<keyword evidence="2" id="KW-0540">Nuclease</keyword>
<dbReference type="InterPro" id="IPR040255">
    <property type="entry name" value="Non-specific_endonuclease"/>
</dbReference>
<dbReference type="GO" id="GO:0004521">
    <property type="term" value="F:RNA endonuclease activity"/>
    <property type="evidence" value="ECO:0007669"/>
    <property type="project" value="TreeGrafter"/>
</dbReference>
<feature type="active site" description="Proton acceptor" evidence="4">
    <location>
        <position position="252"/>
    </location>
</feature>
<evidence type="ECO:0000256" key="5">
    <source>
        <dbReference type="PIRSR" id="PIRSR640255-2"/>
    </source>
</evidence>
<dbReference type="GO" id="GO:0046872">
    <property type="term" value="F:metal ion binding"/>
    <property type="evidence" value="ECO:0007669"/>
    <property type="project" value="UniProtKB-KW"/>
</dbReference>
<evidence type="ECO:0000256" key="3">
    <source>
        <dbReference type="ARBA" id="ARBA00022759"/>
    </source>
</evidence>
<dbReference type="Gene3D" id="3.40.570.10">
    <property type="entry name" value="Extracellular Endonuclease, subunit A"/>
    <property type="match status" value="1"/>
</dbReference>
<dbReference type="FunFam" id="3.40.570.10:FF:000007">
    <property type="entry name" value="Alkaline nuclease"/>
    <property type="match status" value="1"/>
</dbReference>
<name>W5JEZ9_ANODA</name>